<evidence type="ECO:0000313" key="2">
    <source>
        <dbReference type="Proteomes" id="UP000485880"/>
    </source>
</evidence>
<reference evidence="1 2" key="1">
    <citation type="submission" date="2019-05" db="EMBL/GenBank/DDBJ databases">
        <authorList>
            <person name="Farhan Ul Haque M."/>
        </authorList>
    </citation>
    <scope>NUCLEOTIDE SEQUENCE [LARGE SCALE GENOMIC DNA]</scope>
    <source>
        <strain evidence="1">2</strain>
    </source>
</reference>
<protein>
    <submittedName>
        <fullName evidence="1">Uncharacterized protein</fullName>
    </submittedName>
</protein>
<dbReference type="Proteomes" id="UP000485880">
    <property type="component" value="Unassembled WGS sequence"/>
</dbReference>
<organism evidence="1 2">
    <name type="scientific">Methylocella tundrae</name>
    <dbReference type="NCBI Taxonomy" id="227605"/>
    <lineage>
        <taxon>Bacteria</taxon>
        <taxon>Pseudomonadati</taxon>
        <taxon>Pseudomonadota</taxon>
        <taxon>Alphaproteobacteria</taxon>
        <taxon>Hyphomicrobiales</taxon>
        <taxon>Beijerinckiaceae</taxon>
        <taxon>Methylocella</taxon>
    </lineage>
</organism>
<gene>
    <name evidence="1" type="ORF">MPC4_110060</name>
</gene>
<name>A0A8B6M3C4_METTU</name>
<proteinExistence type="predicted"/>
<dbReference type="EMBL" id="CABFMQ020000013">
    <property type="protein sequence ID" value="VTZ48760.1"/>
    <property type="molecule type" value="Genomic_DNA"/>
</dbReference>
<sequence>MQLLQPLDFNGAPLASLEILYKDACDKVAILEQTLNDALFATL</sequence>
<dbReference type="RefSeq" id="WP_280514715.1">
    <property type="nucleotide sequence ID" value="NZ_CABFMQ020000013.1"/>
</dbReference>
<comment type="caution">
    <text evidence="1">The sequence shown here is derived from an EMBL/GenBank/DDBJ whole genome shotgun (WGS) entry which is preliminary data.</text>
</comment>
<dbReference type="AlphaFoldDB" id="A0A8B6M3C4"/>
<keyword evidence="2" id="KW-1185">Reference proteome</keyword>
<accession>A0A8B6M3C4</accession>
<evidence type="ECO:0000313" key="1">
    <source>
        <dbReference type="EMBL" id="VTZ48760.1"/>
    </source>
</evidence>